<protein>
    <recommendedName>
        <fullName evidence="3">Ribbon-helix-helix protein, copG family</fullName>
    </recommendedName>
</protein>
<dbReference type="Proteomes" id="UP000679629">
    <property type="component" value="Chromosome"/>
</dbReference>
<dbReference type="EMBL" id="CP075896">
    <property type="protein sequence ID" value="QWB24717.1"/>
    <property type="molecule type" value="Genomic_DNA"/>
</dbReference>
<sequence>MAERVTIKVPRRARDPLAQVAQERGLTVGQLVEQLASQQRTAAQIAERVAAERKAAREVIGGDISDEEFERTPDVLVNLYSLAAERREQV</sequence>
<evidence type="ECO:0008006" key="3">
    <source>
        <dbReference type="Google" id="ProtNLM"/>
    </source>
</evidence>
<gene>
    <name evidence="1" type="ORF">KJK29_20235</name>
</gene>
<evidence type="ECO:0000313" key="2">
    <source>
        <dbReference type="Proteomes" id="UP000679629"/>
    </source>
</evidence>
<evidence type="ECO:0000313" key="1">
    <source>
        <dbReference type="EMBL" id="QWB24717.1"/>
    </source>
</evidence>
<keyword evidence="2" id="KW-1185">Reference proteome</keyword>
<accession>A0ABX8FUN1</accession>
<proteinExistence type="predicted"/>
<reference evidence="2" key="1">
    <citation type="submission" date="2021-05" db="EMBL/GenBank/DDBJ databases">
        <title>Direct Submission.</title>
        <authorList>
            <person name="Li K."/>
            <person name="Gao J."/>
        </authorList>
    </citation>
    <scope>NUCLEOTIDE SEQUENCE [LARGE SCALE GENOMIC DNA]</scope>
    <source>
        <strain evidence="2">MG62</strain>
    </source>
</reference>
<organism evidence="1 2">
    <name type="scientific">Streptomyces koelreuteriae</name>
    <dbReference type="NCBI Taxonomy" id="2838015"/>
    <lineage>
        <taxon>Bacteria</taxon>
        <taxon>Bacillati</taxon>
        <taxon>Actinomycetota</taxon>
        <taxon>Actinomycetes</taxon>
        <taxon>Kitasatosporales</taxon>
        <taxon>Streptomycetaceae</taxon>
        <taxon>Streptomyces</taxon>
    </lineage>
</organism>
<dbReference type="RefSeq" id="WP_215120557.1">
    <property type="nucleotide sequence ID" value="NZ_CP075896.1"/>
</dbReference>
<name>A0ABX8FUN1_9ACTN</name>